<accession>A0A834XFZ3</accession>
<evidence type="ECO:0000313" key="1">
    <source>
        <dbReference type="EMBL" id="KAF7844765.1"/>
    </source>
</evidence>
<dbReference type="EMBL" id="JAAIUW010000001">
    <property type="protein sequence ID" value="KAF7844765.1"/>
    <property type="molecule type" value="Genomic_DNA"/>
</dbReference>
<comment type="caution">
    <text evidence="1">The sequence shown here is derived from an EMBL/GenBank/DDBJ whole genome shotgun (WGS) entry which is preliminary data.</text>
</comment>
<keyword evidence="2" id="KW-1185">Reference proteome</keyword>
<protein>
    <submittedName>
        <fullName evidence="1">Uncharacterized protein</fullName>
    </submittedName>
</protein>
<proteinExistence type="predicted"/>
<sequence length="33" mass="3641">MTILLWTYWHMKFKSAASGANEAIPLNSPFGGT</sequence>
<gene>
    <name evidence="1" type="ORF">G2W53_001670</name>
</gene>
<name>A0A834XFZ3_9FABA</name>
<dbReference type="AlphaFoldDB" id="A0A834XFZ3"/>
<evidence type="ECO:0000313" key="2">
    <source>
        <dbReference type="Proteomes" id="UP000634136"/>
    </source>
</evidence>
<organism evidence="1 2">
    <name type="scientific">Senna tora</name>
    <dbReference type="NCBI Taxonomy" id="362788"/>
    <lineage>
        <taxon>Eukaryota</taxon>
        <taxon>Viridiplantae</taxon>
        <taxon>Streptophyta</taxon>
        <taxon>Embryophyta</taxon>
        <taxon>Tracheophyta</taxon>
        <taxon>Spermatophyta</taxon>
        <taxon>Magnoliopsida</taxon>
        <taxon>eudicotyledons</taxon>
        <taxon>Gunneridae</taxon>
        <taxon>Pentapetalae</taxon>
        <taxon>rosids</taxon>
        <taxon>fabids</taxon>
        <taxon>Fabales</taxon>
        <taxon>Fabaceae</taxon>
        <taxon>Caesalpinioideae</taxon>
        <taxon>Cassia clade</taxon>
        <taxon>Senna</taxon>
    </lineage>
</organism>
<reference evidence="1" key="1">
    <citation type="submission" date="2020-09" db="EMBL/GenBank/DDBJ databases">
        <title>Genome-Enabled Discovery of Anthraquinone Biosynthesis in Senna tora.</title>
        <authorList>
            <person name="Kang S.-H."/>
            <person name="Pandey R.P."/>
            <person name="Lee C.-M."/>
            <person name="Sim J.-S."/>
            <person name="Jeong J.-T."/>
            <person name="Choi B.-S."/>
            <person name="Jung M."/>
            <person name="Ginzburg D."/>
            <person name="Zhao K."/>
            <person name="Won S.Y."/>
            <person name="Oh T.-J."/>
            <person name="Yu Y."/>
            <person name="Kim N.-H."/>
            <person name="Lee O.R."/>
            <person name="Lee T.-H."/>
            <person name="Bashyal P."/>
            <person name="Kim T.-S."/>
            <person name="Lee W.-H."/>
            <person name="Kawkins C."/>
            <person name="Kim C.-K."/>
            <person name="Kim J.S."/>
            <person name="Ahn B.O."/>
            <person name="Rhee S.Y."/>
            <person name="Sohng J.K."/>
        </authorList>
    </citation>
    <scope>NUCLEOTIDE SEQUENCE</scope>
    <source>
        <tissue evidence="1">Leaf</tissue>
    </source>
</reference>
<dbReference type="Proteomes" id="UP000634136">
    <property type="component" value="Unassembled WGS sequence"/>
</dbReference>